<dbReference type="SMART" id="SM00028">
    <property type="entry name" value="TPR"/>
    <property type="match status" value="5"/>
</dbReference>
<accession>A0A139KPN3</accession>
<evidence type="ECO:0000256" key="3">
    <source>
        <dbReference type="SAM" id="Phobius"/>
    </source>
</evidence>
<dbReference type="Gene3D" id="3.30.565.10">
    <property type="entry name" value="Histidine kinase-like ATPase, C-terminal domain"/>
    <property type="match status" value="1"/>
</dbReference>
<name>A0A139KPN3_9BACE</name>
<evidence type="ECO:0000259" key="4">
    <source>
        <dbReference type="Pfam" id="PF06580"/>
    </source>
</evidence>
<keyword evidence="2" id="KW-0175">Coiled coil</keyword>
<dbReference type="PATRIC" id="fig|329854.7.peg.5111"/>
<dbReference type="GO" id="GO:0000155">
    <property type="term" value="F:phosphorelay sensor kinase activity"/>
    <property type="evidence" value="ECO:0007669"/>
    <property type="project" value="InterPro"/>
</dbReference>
<feature type="coiled-coil region" evidence="2">
    <location>
        <begin position="507"/>
        <end position="534"/>
    </location>
</feature>
<keyword evidence="3" id="KW-0472">Membrane</keyword>
<dbReference type="InterPro" id="IPR010559">
    <property type="entry name" value="Sig_transdc_His_kin_internal"/>
</dbReference>
<keyword evidence="1" id="KW-0802">TPR repeat</keyword>
<dbReference type="GO" id="GO:0016020">
    <property type="term" value="C:membrane"/>
    <property type="evidence" value="ECO:0007669"/>
    <property type="project" value="InterPro"/>
</dbReference>
<comment type="caution">
    <text evidence="5">The sequence shown here is derived from an EMBL/GenBank/DDBJ whole genome shotgun (WGS) entry which is preliminary data.</text>
</comment>
<dbReference type="SUPFAM" id="SSF48452">
    <property type="entry name" value="TPR-like"/>
    <property type="match status" value="1"/>
</dbReference>
<dbReference type="AlphaFoldDB" id="A0A139KPN3"/>
<dbReference type="Proteomes" id="UP000070319">
    <property type="component" value="Unassembled WGS sequence"/>
</dbReference>
<dbReference type="Pfam" id="PF06580">
    <property type="entry name" value="His_kinase"/>
    <property type="match status" value="1"/>
</dbReference>
<dbReference type="InterPro" id="IPR050640">
    <property type="entry name" value="Bact_2-comp_sensor_kinase"/>
</dbReference>
<reference evidence="5 6" key="1">
    <citation type="submission" date="2016-02" db="EMBL/GenBank/DDBJ databases">
        <authorList>
            <person name="Wen L."/>
            <person name="He K."/>
            <person name="Yang H."/>
        </authorList>
    </citation>
    <scope>NUCLEOTIDE SEQUENCE [LARGE SCALE GENOMIC DNA]</scope>
    <source>
        <strain evidence="5 6">KLE1704</strain>
    </source>
</reference>
<feature type="domain" description="Signal transduction histidine kinase internal region" evidence="4">
    <location>
        <begin position="478"/>
        <end position="549"/>
    </location>
</feature>
<evidence type="ECO:0000256" key="2">
    <source>
        <dbReference type="SAM" id="Coils"/>
    </source>
</evidence>
<gene>
    <name evidence="5" type="ORF">HMPREF2531_05040</name>
</gene>
<proteinExistence type="predicted"/>
<evidence type="ECO:0000313" key="5">
    <source>
        <dbReference type="EMBL" id="KXT41136.1"/>
    </source>
</evidence>
<feature type="transmembrane region" description="Helical" evidence="3">
    <location>
        <begin position="439"/>
        <end position="458"/>
    </location>
</feature>
<dbReference type="Pfam" id="PF13181">
    <property type="entry name" value="TPR_8"/>
    <property type="match status" value="2"/>
</dbReference>
<dbReference type="InterPro" id="IPR019734">
    <property type="entry name" value="TPR_rpt"/>
</dbReference>
<keyword evidence="3" id="KW-1133">Transmembrane helix</keyword>
<sequence>MSIAMNTIYGKILWRTSLPVLLLLFLAVSCKQSEQHSSWEKKYDSFYRSVTDSLTTHPQQIRALAKQKMEMSTDSLEWYYYSAIVLKTYMFTSDVDSARYLIKRIEDFCAREQSSPYLADLRSEYLNTKGNIYVRVGAMDSAIVCFTDSYKQRLQGMKTESVPDILINLADACSRQGKYDVSAFWYRKALQIGDSLGISEGRRHPVYYGLAQVYMALHDFDQCDYYYNLAGMFYDKMLPYEKYIYLNNRGNSYYYREDYPEALKYFKKGFSLAVSHPDMGFEKNLCMVNLGDVYLQMNEPDSAAKYINECQPFFRKIGAVGALYYIDTQRIGLALERNDMATVRNLLSKATNPNHIEPDMLHIRNKYLQEFYEKTADYKNAFFYQKENSRLDDSIRNEHVRMRTADMSLRYQQDSTLLAKNILIEQQKVEMLKLHEGRFFWIGVCVLVLVIACFIYLYEKKRRALLLAQSQRTISSLRLENIRNRMSPHFIFNVLNQEMGSREGENKKELSSLVKLMRRNLELAEQMCVTLKEELGFVQTYIDLQRRSLGPEFKVTIEVGEDVDTNQLLLPSMLIQIPVENAIKHALRGKEGERRLWIDVHRSGTYICVRITDNGGGFKLNSANRGTGTGMKVIMQTIQILNAKNKEMIETSVHNIPLPDGETGCEVSFHLPLNYDYSV</sequence>
<dbReference type="InterPro" id="IPR011990">
    <property type="entry name" value="TPR-like_helical_dom_sf"/>
</dbReference>
<dbReference type="SUPFAM" id="SSF55874">
    <property type="entry name" value="ATPase domain of HSP90 chaperone/DNA topoisomerase II/histidine kinase"/>
    <property type="match status" value="1"/>
</dbReference>
<dbReference type="EMBL" id="LTDF01000175">
    <property type="protein sequence ID" value="KXT41136.1"/>
    <property type="molecule type" value="Genomic_DNA"/>
</dbReference>
<evidence type="ECO:0000256" key="1">
    <source>
        <dbReference type="PROSITE-ProRule" id="PRU00339"/>
    </source>
</evidence>
<protein>
    <submittedName>
        <fullName evidence="5">Tetratricopeptide repeat protein</fullName>
    </submittedName>
</protein>
<dbReference type="InterPro" id="IPR036890">
    <property type="entry name" value="HATPase_C_sf"/>
</dbReference>
<dbReference type="Pfam" id="PF13374">
    <property type="entry name" value="TPR_10"/>
    <property type="match status" value="1"/>
</dbReference>
<keyword evidence="3" id="KW-0812">Transmembrane</keyword>
<dbReference type="PANTHER" id="PTHR34220">
    <property type="entry name" value="SENSOR HISTIDINE KINASE YPDA"/>
    <property type="match status" value="1"/>
</dbReference>
<organism evidence="5">
    <name type="scientific">Bacteroides intestinalis</name>
    <dbReference type="NCBI Taxonomy" id="329854"/>
    <lineage>
        <taxon>Bacteria</taxon>
        <taxon>Pseudomonadati</taxon>
        <taxon>Bacteroidota</taxon>
        <taxon>Bacteroidia</taxon>
        <taxon>Bacteroidales</taxon>
        <taxon>Bacteroidaceae</taxon>
        <taxon>Bacteroides</taxon>
    </lineage>
</organism>
<dbReference type="PROSITE" id="PS50005">
    <property type="entry name" value="TPR"/>
    <property type="match status" value="1"/>
</dbReference>
<feature type="repeat" description="TPR" evidence="1">
    <location>
        <begin position="243"/>
        <end position="276"/>
    </location>
</feature>
<dbReference type="PANTHER" id="PTHR34220:SF7">
    <property type="entry name" value="SENSOR HISTIDINE KINASE YPDA"/>
    <property type="match status" value="1"/>
</dbReference>
<evidence type="ECO:0000313" key="6">
    <source>
        <dbReference type="Proteomes" id="UP000070319"/>
    </source>
</evidence>
<dbReference type="Gene3D" id="1.25.40.10">
    <property type="entry name" value="Tetratricopeptide repeat domain"/>
    <property type="match status" value="2"/>
</dbReference>